<evidence type="ECO:0000256" key="5">
    <source>
        <dbReference type="HAMAP-Rule" id="MF_00099"/>
    </source>
</evidence>
<feature type="active site" evidence="5 6">
    <location>
        <position position="179"/>
    </location>
</feature>
<feature type="domain" description="CheB-type methylesterase" evidence="9">
    <location>
        <begin position="167"/>
        <end position="354"/>
    </location>
</feature>
<keyword evidence="3 5" id="KW-0378">Hydrolase</keyword>
<dbReference type="PIRSF" id="PIRSF000876">
    <property type="entry name" value="RR_chemtxs_CheB"/>
    <property type="match status" value="1"/>
</dbReference>
<dbReference type="CDD" id="cd17541">
    <property type="entry name" value="REC_CheB-like"/>
    <property type="match status" value="1"/>
</dbReference>
<feature type="domain" description="Response regulatory" evidence="8">
    <location>
        <begin position="8"/>
        <end position="125"/>
    </location>
</feature>
<comment type="caution">
    <text evidence="10">The sequence shown here is derived from an EMBL/GenBank/DDBJ whole genome shotgun (WGS) entry which is preliminary data.</text>
</comment>
<evidence type="ECO:0000259" key="8">
    <source>
        <dbReference type="PROSITE" id="PS50110"/>
    </source>
</evidence>
<keyword evidence="2 5" id="KW-0145">Chemotaxis</keyword>
<feature type="active site" evidence="5 6">
    <location>
        <position position="205"/>
    </location>
</feature>
<dbReference type="SUPFAM" id="SSF52738">
    <property type="entry name" value="Methylesterase CheB, C-terminal domain"/>
    <property type="match status" value="1"/>
</dbReference>
<dbReference type="SMART" id="SM00448">
    <property type="entry name" value="REC"/>
    <property type="match status" value="1"/>
</dbReference>
<evidence type="ECO:0000313" key="11">
    <source>
        <dbReference type="Proteomes" id="UP001165069"/>
    </source>
</evidence>
<dbReference type="InterPro" id="IPR035909">
    <property type="entry name" value="CheB_C"/>
</dbReference>
<comment type="subcellular location">
    <subcellularLocation>
        <location evidence="5">Cytoplasm</location>
    </subcellularLocation>
</comment>
<evidence type="ECO:0000256" key="1">
    <source>
        <dbReference type="ARBA" id="ARBA00022490"/>
    </source>
</evidence>
<feature type="modified residue" description="4-aspartylphosphate" evidence="5 7">
    <location>
        <position position="59"/>
    </location>
</feature>
<comment type="PTM">
    <text evidence="5">Phosphorylated by CheA. Phosphorylation of the N-terminal regulatory domain activates the methylesterase activity.</text>
</comment>
<keyword evidence="1 5" id="KW-0963">Cytoplasm</keyword>
<dbReference type="RefSeq" id="WP_285569204.1">
    <property type="nucleotide sequence ID" value="NZ_BSDE01000001.1"/>
</dbReference>
<reference evidence="10 11" key="1">
    <citation type="journal article" date="2023" name="Antonie Van Leeuwenhoek">
        <title>Mesoterricola silvestris gen. nov., sp. nov., Mesoterricola sediminis sp. nov., Geothrix oryzae sp. nov., Geothrix edaphica sp. nov., Geothrix rubra sp. nov., and Geothrix limicola sp. nov., six novel members of Acidobacteriota isolated from soils.</title>
        <authorList>
            <person name="Itoh H."/>
            <person name="Sugisawa Y."/>
            <person name="Mise K."/>
            <person name="Xu Z."/>
            <person name="Kuniyasu M."/>
            <person name="Ushijima N."/>
            <person name="Kawano K."/>
            <person name="Kobayashi E."/>
            <person name="Shiratori Y."/>
            <person name="Masuda Y."/>
            <person name="Senoo K."/>
        </authorList>
    </citation>
    <scope>NUCLEOTIDE SEQUENCE [LARGE SCALE GENOMIC DNA]</scope>
    <source>
        <strain evidence="10 11">Red804</strain>
    </source>
</reference>
<dbReference type="Gene3D" id="3.40.50.180">
    <property type="entry name" value="Methylesterase CheB, C-terminal domain"/>
    <property type="match status" value="1"/>
</dbReference>
<keyword evidence="11" id="KW-1185">Reference proteome</keyword>
<dbReference type="EC" id="3.5.1.44" evidence="5"/>
<evidence type="ECO:0000259" key="9">
    <source>
        <dbReference type="PROSITE" id="PS50122"/>
    </source>
</evidence>
<feature type="active site" evidence="5 6">
    <location>
        <position position="301"/>
    </location>
</feature>
<dbReference type="HAMAP" id="MF_00099">
    <property type="entry name" value="CheB_chemtxs"/>
    <property type="match status" value="1"/>
</dbReference>
<dbReference type="PANTHER" id="PTHR42872:SF6">
    <property type="entry name" value="PROTEIN-GLUTAMATE METHYLESTERASE_PROTEIN-GLUTAMINE GLUTAMINASE"/>
    <property type="match status" value="1"/>
</dbReference>
<dbReference type="InterPro" id="IPR008248">
    <property type="entry name" value="CheB-like"/>
</dbReference>
<evidence type="ECO:0000256" key="3">
    <source>
        <dbReference type="ARBA" id="ARBA00022801"/>
    </source>
</evidence>
<evidence type="ECO:0000256" key="7">
    <source>
        <dbReference type="PROSITE-ProRule" id="PRU00169"/>
    </source>
</evidence>
<organism evidence="10 11">
    <name type="scientific">Geothrix limicola</name>
    <dbReference type="NCBI Taxonomy" id="2927978"/>
    <lineage>
        <taxon>Bacteria</taxon>
        <taxon>Pseudomonadati</taxon>
        <taxon>Acidobacteriota</taxon>
        <taxon>Holophagae</taxon>
        <taxon>Holophagales</taxon>
        <taxon>Holophagaceae</taxon>
        <taxon>Geothrix</taxon>
    </lineage>
</organism>
<proteinExistence type="inferred from homology"/>
<dbReference type="Proteomes" id="UP001165069">
    <property type="component" value="Unassembled WGS sequence"/>
</dbReference>
<evidence type="ECO:0000256" key="4">
    <source>
        <dbReference type="ARBA" id="ARBA00048267"/>
    </source>
</evidence>
<comment type="catalytic activity">
    <reaction evidence="5">
        <text>L-glutaminyl-[protein] + H2O = L-glutamyl-[protein] + NH4(+)</text>
        <dbReference type="Rhea" id="RHEA:16441"/>
        <dbReference type="Rhea" id="RHEA-COMP:10207"/>
        <dbReference type="Rhea" id="RHEA-COMP:10208"/>
        <dbReference type="ChEBI" id="CHEBI:15377"/>
        <dbReference type="ChEBI" id="CHEBI:28938"/>
        <dbReference type="ChEBI" id="CHEBI:29973"/>
        <dbReference type="ChEBI" id="CHEBI:30011"/>
        <dbReference type="EC" id="3.5.1.44"/>
    </reaction>
</comment>
<accession>A0ABQ5QB94</accession>
<gene>
    <name evidence="10" type="primary">cheB-1</name>
    <name evidence="5" type="synonym">cheB</name>
    <name evidence="10" type="ORF">GETHLI_02330</name>
</gene>
<dbReference type="NCBIfam" id="NF001965">
    <property type="entry name" value="PRK00742.1"/>
    <property type="match status" value="1"/>
</dbReference>
<comment type="similarity">
    <text evidence="5">Belongs to the CheB family.</text>
</comment>
<dbReference type="NCBIfam" id="NF009206">
    <property type="entry name" value="PRK12555.1"/>
    <property type="match status" value="1"/>
</dbReference>
<comment type="function">
    <text evidence="5">Involved in chemotaxis. Part of a chemotaxis signal transduction system that modulates chemotaxis in response to various stimuli. Catalyzes the demethylation of specific methylglutamate residues introduced into the chemoreceptors (methyl-accepting chemotaxis proteins or MCP) by CheR. Also mediates the irreversible deamidation of specific glutamine residues to glutamic acid.</text>
</comment>
<dbReference type="PROSITE" id="PS50122">
    <property type="entry name" value="CHEB"/>
    <property type="match status" value="1"/>
</dbReference>
<dbReference type="InterPro" id="IPR000673">
    <property type="entry name" value="Sig_transdc_resp-reg_Me-estase"/>
</dbReference>
<protein>
    <recommendedName>
        <fullName evidence="5">Protein-glutamate methylesterase/protein-glutamine glutaminase</fullName>
        <ecNumber evidence="5">3.1.1.61</ecNumber>
        <ecNumber evidence="5">3.5.1.44</ecNumber>
    </recommendedName>
</protein>
<dbReference type="Gene3D" id="3.40.50.2300">
    <property type="match status" value="1"/>
</dbReference>
<evidence type="ECO:0000256" key="6">
    <source>
        <dbReference type="PROSITE-ProRule" id="PRU00050"/>
    </source>
</evidence>
<dbReference type="SUPFAM" id="SSF52172">
    <property type="entry name" value="CheY-like"/>
    <property type="match status" value="1"/>
</dbReference>
<dbReference type="InterPro" id="IPR001789">
    <property type="entry name" value="Sig_transdc_resp-reg_receiver"/>
</dbReference>
<dbReference type="EC" id="3.1.1.61" evidence="5"/>
<dbReference type="PANTHER" id="PTHR42872">
    <property type="entry name" value="PROTEIN-GLUTAMATE METHYLESTERASE/PROTEIN-GLUTAMINE GLUTAMINASE"/>
    <property type="match status" value="1"/>
</dbReference>
<dbReference type="Pfam" id="PF00072">
    <property type="entry name" value="Response_reg"/>
    <property type="match status" value="1"/>
</dbReference>
<keyword evidence="5 7" id="KW-0597">Phosphoprotein</keyword>
<dbReference type="PROSITE" id="PS50110">
    <property type="entry name" value="RESPONSE_REGULATORY"/>
    <property type="match status" value="1"/>
</dbReference>
<evidence type="ECO:0000313" key="10">
    <source>
        <dbReference type="EMBL" id="GLH71731.1"/>
    </source>
</evidence>
<dbReference type="Pfam" id="PF01339">
    <property type="entry name" value="CheB_methylest"/>
    <property type="match status" value="1"/>
</dbReference>
<evidence type="ECO:0000256" key="2">
    <source>
        <dbReference type="ARBA" id="ARBA00022500"/>
    </source>
</evidence>
<comment type="catalytic activity">
    <reaction evidence="4 5">
        <text>[protein]-L-glutamate 5-O-methyl ester + H2O = L-glutamyl-[protein] + methanol + H(+)</text>
        <dbReference type="Rhea" id="RHEA:23236"/>
        <dbReference type="Rhea" id="RHEA-COMP:10208"/>
        <dbReference type="Rhea" id="RHEA-COMP:10311"/>
        <dbReference type="ChEBI" id="CHEBI:15377"/>
        <dbReference type="ChEBI" id="CHEBI:15378"/>
        <dbReference type="ChEBI" id="CHEBI:17790"/>
        <dbReference type="ChEBI" id="CHEBI:29973"/>
        <dbReference type="ChEBI" id="CHEBI:82795"/>
        <dbReference type="EC" id="3.1.1.61"/>
    </reaction>
</comment>
<dbReference type="CDD" id="cd16432">
    <property type="entry name" value="CheB_Rec"/>
    <property type="match status" value="1"/>
</dbReference>
<name>A0ABQ5QB94_9BACT</name>
<dbReference type="InterPro" id="IPR011006">
    <property type="entry name" value="CheY-like_superfamily"/>
</dbReference>
<sequence length="354" mass="37887">MNRPQPIKVLIVDDSAVVRQVLAELMNKAPDIEVIGHAMDPIFAMDRMQKQWPDVILLDIEMPRMDGITFLKKIMVEHPTPVIICSSLTEKGAETTMQALGAGAFAIFTKPTMGVKSFLQEAAQELVASVRAAGAARVSRIPRLALHKPTAKLSADAVLAASTGAMAVTTDRFSAIGTSTGGTQALEYVLSALPRTCPGLVVVQHMPERFTAAFAERLDNLCEIRVREAKTGDRIMPGLALIAPGGKHLVVKRSGAQYHVDVIGAPPVNRHCPSVDVLFRSVANSAGANAKGVIMTGMGDDGARGLLEMREAGARTFAQDEESCVVFGMPKEAIRMGAAERVLSLSEIPEVLER</sequence>
<comment type="domain">
    <text evidence="5">Contains a C-terminal catalytic domain, and an N-terminal region which modulates catalytic activity.</text>
</comment>
<dbReference type="EMBL" id="BSDE01000001">
    <property type="protein sequence ID" value="GLH71731.1"/>
    <property type="molecule type" value="Genomic_DNA"/>
</dbReference>